<dbReference type="AlphaFoldDB" id="A0A2N5CNY7"/>
<proteinExistence type="predicted"/>
<evidence type="ECO:0000313" key="5">
    <source>
        <dbReference type="Proteomes" id="UP000281192"/>
    </source>
</evidence>
<feature type="transmembrane region" description="Helical" evidence="1">
    <location>
        <begin position="51"/>
        <end position="76"/>
    </location>
</feature>
<dbReference type="KEGG" id="cfh:C1707_21490"/>
<keyword evidence="1" id="KW-0812">Transmembrane</keyword>
<evidence type="ECO:0000256" key="1">
    <source>
        <dbReference type="SAM" id="Phobius"/>
    </source>
</evidence>
<dbReference type="Proteomes" id="UP000234483">
    <property type="component" value="Unassembled WGS sequence"/>
</dbReference>
<evidence type="ECO:0008006" key="6">
    <source>
        <dbReference type="Google" id="ProtNLM"/>
    </source>
</evidence>
<name>A0A2N5CNY7_9CAUL</name>
<evidence type="ECO:0000313" key="2">
    <source>
        <dbReference type="EMBL" id="AYV48624.1"/>
    </source>
</evidence>
<dbReference type="RefSeq" id="WP_101714617.1">
    <property type="nucleotide sequence ID" value="NZ_CP026100.1"/>
</dbReference>
<evidence type="ECO:0000313" key="4">
    <source>
        <dbReference type="Proteomes" id="UP000234483"/>
    </source>
</evidence>
<dbReference type="EMBL" id="CP026100">
    <property type="protein sequence ID" value="AYV48624.1"/>
    <property type="molecule type" value="Genomic_DNA"/>
</dbReference>
<reference evidence="3 4" key="1">
    <citation type="submission" date="2017-12" db="EMBL/GenBank/DDBJ databases">
        <title>The genome sequence of Caulobacter flavus CGMCC1 15093.</title>
        <authorList>
            <person name="Gao J."/>
            <person name="Mao X."/>
            <person name="Sun J."/>
        </authorList>
    </citation>
    <scope>NUCLEOTIDE SEQUENCE [LARGE SCALE GENOMIC DNA]</scope>
    <source>
        <strain evidence="3 4">CGMCC1 15093</strain>
    </source>
</reference>
<dbReference type="EMBL" id="PJRQ01000041">
    <property type="protein sequence ID" value="PLR08661.1"/>
    <property type="molecule type" value="Genomic_DNA"/>
</dbReference>
<reference evidence="2 5" key="2">
    <citation type="submission" date="2018-01" db="EMBL/GenBank/DDBJ databases">
        <title>Complete genome sequence of Caulobacter flavus RHGG3.</title>
        <authorList>
            <person name="Yang E."/>
        </authorList>
    </citation>
    <scope>NUCLEOTIDE SEQUENCE [LARGE SCALE GENOMIC DNA]</scope>
    <source>
        <strain evidence="2 5">RHGG3</strain>
    </source>
</reference>
<organism evidence="3 4">
    <name type="scientific">Caulobacter flavus</name>
    <dbReference type="NCBI Taxonomy" id="1679497"/>
    <lineage>
        <taxon>Bacteria</taxon>
        <taxon>Pseudomonadati</taxon>
        <taxon>Pseudomonadota</taxon>
        <taxon>Alphaproteobacteria</taxon>
        <taxon>Caulobacterales</taxon>
        <taxon>Caulobacteraceae</taxon>
        <taxon>Caulobacter</taxon>
    </lineage>
</organism>
<gene>
    <name evidence="2" type="ORF">C1707_21490</name>
    <name evidence="3" type="ORF">CFHF_19580</name>
</gene>
<dbReference type="Proteomes" id="UP000281192">
    <property type="component" value="Chromosome"/>
</dbReference>
<keyword evidence="1" id="KW-1133">Transmembrane helix</keyword>
<keyword evidence="1" id="KW-0472">Membrane</keyword>
<evidence type="ECO:0000313" key="3">
    <source>
        <dbReference type="EMBL" id="PLR08661.1"/>
    </source>
</evidence>
<protein>
    <recommendedName>
        <fullName evidence="6">Molybdenum ABC transporter permease</fullName>
    </recommendedName>
</protein>
<sequence>MDGALGAILFALAVALTHWVRRRRFYRRNGAGLEVFANYGDAVGRRGLERLALLAAGLAGVCGLALVGLFAARLLWLAG</sequence>
<keyword evidence="5" id="KW-1185">Reference proteome</keyword>
<accession>A0A2N5CNY7</accession>